<dbReference type="EMBL" id="CP036525">
    <property type="protein sequence ID" value="QDT07159.1"/>
    <property type="molecule type" value="Genomic_DNA"/>
</dbReference>
<dbReference type="KEGG" id="rlc:K227x_55840"/>
<evidence type="ECO:0000313" key="2">
    <source>
        <dbReference type="Proteomes" id="UP000318538"/>
    </source>
</evidence>
<accession>A0A517NJ45</accession>
<dbReference type="Proteomes" id="UP000318538">
    <property type="component" value="Chromosome"/>
</dbReference>
<protein>
    <submittedName>
        <fullName evidence="1">Uncharacterized protein</fullName>
    </submittedName>
</protein>
<evidence type="ECO:0000313" key="1">
    <source>
        <dbReference type="EMBL" id="QDT07159.1"/>
    </source>
</evidence>
<dbReference type="AlphaFoldDB" id="A0A517NJ45"/>
<sequence length="100" mass="10842">MTLRLEGQWRWAIAMAASPSESPPLCGKSHPPTASIVHAGGLFEQTVMFNVDSCFRVSTKNDAAPSDGSGSVTVIVIHWVRKLVNVGGEEMIRAEAKTRY</sequence>
<proteinExistence type="predicted"/>
<name>A0A517NJ45_9BACT</name>
<reference evidence="1 2" key="1">
    <citation type="submission" date="2019-02" db="EMBL/GenBank/DDBJ databases">
        <title>Deep-cultivation of Planctomycetes and their phenomic and genomic characterization uncovers novel biology.</title>
        <authorList>
            <person name="Wiegand S."/>
            <person name="Jogler M."/>
            <person name="Boedeker C."/>
            <person name="Pinto D."/>
            <person name="Vollmers J."/>
            <person name="Rivas-Marin E."/>
            <person name="Kohn T."/>
            <person name="Peeters S.H."/>
            <person name="Heuer A."/>
            <person name="Rast P."/>
            <person name="Oberbeckmann S."/>
            <person name="Bunk B."/>
            <person name="Jeske O."/>
            <person name="Meyerdierks A."/>
            <person name="Storesund J.E."/>
            <person name="Kallscheuer N."/>
            <person name="Luecker S."/>
            <person name="Lage O.M."/>
            <person name="Pohl T."/>
            <person name="Merkel B.J."/>
            <person name="Hornburger P."/>
            <person name="Mueller R.-W."/>
            <person name="Bruemmer F."/>
            <person name="Labrenz M."/>
            <person name="Spormann A.M."/>
            <person name="Op den Camp H."/>
            <person name="Overmann J."/>
            <person name="Amann R."/>
            <person name="Jetten M.S.M."/>
            <person name="Mascher T."/>
            <person name="Medema M.H."/>
            <person name="Devos D.P."/>
            <person name="Kaster A.-K."/>
            <person name="Ovreas L."/>
            <person name="Rohde M."/>
            <person name="Galperin M.Y."/>
            <person name="Jogler C."/>
        </authorList>
    </citation>
    <scope>NUCLEOTIDE SEQUENCE [LARGE SCALE GENOMIC DNA]</scope>
    <source>
        <strain evidence="1 2">K22_7</strain>
    </source>
</reference>
<gene>
    <name evidence="1" type="ORF">K227x_55840</name>
</gene>
<organism evidence="1 2">
    <name type="scientific">Rubripirellula lacrimiformis</name>
    <dbReference type="NCBI Taxonomy" id="1930273"/>
    <lineage>
        <taxon>Bacteria</taxon>
        <taxon>Pseudomonadati</taxon>
        <taxon>Planctomycetota</taxon>
        <taxon>Planctomycetia</taxon>
        <taxon>Pirellulales</taxon>
        <taxon>Pirellulaceae</taxon>
        <taxon>Rubripirellula</taxon>
    </lineage>
</organism>
<keyword evidence="2" id="KW-1185">Reference proteome</keyword>